<sequence>MLRCAIILLFATICAATPNVRTAYNPRRACQFCPENKVCAGRGRVRRCVTPMTVGKSCRVDPFWVCAKGLKCQKNVCVDQSLIVRGDCTRPYSFCPRGSVCAGTEERKLCVQPIRLGSQCGKNQFFVCESGLECVDGICTAPKVPEGGNCLTARSVCVDGTVCAGTNTRKKCVTPMSVGGRCGQDPFWICEAGLDCVDGTCTKPKIPKGGDCLPEGSVCVDGTVCAGTDTKKQCVTLMSVGGRCGQDPFWICEAGLDCVDGTCTKPKIPKGGDCLPEGSVCVDGTICAGTDTKKQCVTPMSVGGRCGQDPFWICEAGLDCVDGTCTKPKIPKGGDCLPEGSVCVDGTICAGTDTKKQCVTPMSVGGRCGQDPFWICEAGLDCVDGTCTKPKIPKGGDCLPEGSVCVDGTICAGTDTKKQCVTPMSVGGRCGQDPFWICEAGLDCVDGTCTKPKIPKGGDCLPEGSVCVDGTICAGTDTKKQCVTPMSVGGRCGQDPFWICESGLVCEGGLCAKPRIPLGGDCKPEGSVCEDGLICAGDNGLKKCVKGMGEGDRCGLDPFWVCKPGLTCVHRICVKH</sequence>
<feature type="chain" id="PRO_5016004528" description="Tenascin-X" evidence="1">
    <location>
        <begin position="17"/>
        <end position="576"/>
    </location>
</feature>
<keyword evidence="3" id="KW-1185">Reference proteome</keyword>
<protein>
    <recommendedName>
        <fullName evidence="4">Tenascin-X</fullName>
    </recommendedName>
</protein>
<dbReference type="EMBL" id="NBIV01000517">
    <property type="protein sequence ID" value="PXF39691.1"/>
    <property type="molecule type" value="Genomic_DNA"/>
</dbReference>
<organism evidence="2 3">
    <name type="scientific">Gracilariopsis chorda</name>
    <dbReference type="NCBI Taxonomy" id="448386"/>
    <lineage>
        <taxon>Eukaryota</taxon>
        <taxon>Rhodophyta</taxon>
        <taxon>Florideophyceae</taxon>
        <taxon>Rhodymeniophycidae</taxon>
        <taxon>Gracilariales</taxon>
        <taxon>Gracilariaceae</taxon>
        <taxon>Gracilariopsis</taxon>
    </lineage>
</organism>
<dbReference type="OrthoDB" id="19903at2759"/>
<dbReference type="AlphaFoldDB" id="A0A2V3IC96"/>
<accession>A0A2V3IC96</accession>
<reference evidence="2 3" key="1">
    <citation type="journal article" date="2018" name="Mol. Biol. Evol.">
        <title>Analysis of the draft genome of the red seaweed Gracilariopsis chorda provides insights into genome size evolution in Rhodophyta.</title>
        <authorList>
            <person name="Lee J."/>
            <person name="Yang E.C."/>
            <person name="Graf L."/>
            <person name="Yang J.H."/>
            <person name="Qiu H."/>
            <person name="Zel Zion U."/>
            <person name="Chan C.X."/>
            <person name="Stephens T.G."/>
            <person name="Weber A.P.M."/>
            <person name="Boo G.H."/>
            <person name="Boo S.M."/>
            <person name="Kim K.M."/>
            <person name="Shin Y."/>
            <person name="Jung M."/>
            <person name="Lee S.J."/>
            <person name="Yim H.S."/>
            <person name="Lee J.H."/>
            <person name="Bhattacharya D."/>
            <person name="Yoon H.S."/>
        </authorList>
    </citation>
    <scope>NUCLEOTIDE SEQUENCE [LARGE SCALE GENOMIC DNA]</scope>
    <source>
        <strain evidence="2 3">SKKU-2015</strain>
        <tissue evidence="2">Whole body</tissue>
    </source>
</reference>
<proteinExistence type="predicted"/>
<keyword evidence="1" id="KW-0732">Signal</keyword>
<comment type="caution">
    <text evidence="2">The sequence shown here is derived from an EMBL/GenBank/DDBJ whole genome shotgun (WGS) entry which is preliminary data.</text>
</comment>
<evidence type="ECO:0000313" key="3">
    <source>
        <dbReference type="Proteomes" id="UP000247409"/>
    </source>
</evidence>
<name>A0A2V3IC96_9FLOR</name>
<evidence type="ECO:0000313" key="2">
    <source>
        <dbReference type="EMBL" id="PXF39691.1"/>
    </source>
</evidence>
<dbReference type="Proteomes" id="UP000247409">
    <property type="component" value="Unassembled WGS sequence"/>
</dbReference>
<evidence type="ECO:0008006" key="4">
    <source>
        <dbReference type="Google" id="ProtNLM"/>
    </source>
</evidence>
<evidence type="ECO:0000256" key="1">
    <source>
        <dbReference type="SAM" id="SignalP"/>
    </source>
</evidence>
<feature type="signal peptide" evidence="1">
    <location>
        <begin position="1"/>
        <end position="16"/>
    </location>
</feature>
<gene>
    <name evidence="2" type="ORF">BWQ96_10608</name>
</gene>